<proteinExistence type="predicted"/>
<dbReference type="InterPro" id="IPR055357">
    <property type="entry name" value="LRR_At1g61320_AtMIF1"/>
</dbReference>
<dbReference type="OrthoDB" id="685770at2759"/>
<sequence length="220" mass="25083">MMFVHVHLRAVKFGKDTDSGLGAIDIGHSREVTDASLFYISYPVILEYALTLIPNDFPIVQKLTLHADIPLEVPQLQEYANKFSQLKYLQLRLLLNSNDEADNFISLASFLSAAPLIEKLECHFTVKASPDAYWTTIRRFPCHPYDQLCLTGFMGCTGQLEFLIHCVENAPNLEVLTISPANRFMNDTEYERKTYWLARDIARRRLGGIISPKTKLCIIK</sequence>
<keyword evidence="3" id="KW-1185">Reference proteome</keyword>
<accession>A0A5J9TLI7</accession>
<protein>
    <recommendedName>
        <fullName evidence="1">At1g61320/AtMIF1 LRR domain-containing protein</fullName>
    </recommendedName>
</protein>
<name>A0A5J9TLI7_9POAL</name>
<dbReference type="EMBL" id="RWGY01000039">
    <property type="protein sequence ID" value="TVU12174.1"/>
    <property type="molecule type" value="Genomic_DNA"/>
</dbReference>
<dbReference type="Proteomes" id="UP000324897">
    <property type="component" value="Chromosome 3"/>
</dbReference>
<dbReference type="Gramene" id="TVU12174">
    <property type="protein sequence ID" value="TVU12174"/>
    <property type="gene ID" value="EJB05_45806"/>
</dbReference>
<dbReference type="PANTHER" id="PTHR34145:SF57">
    <property type="entry name" value="F-BOX DOMAIN-CONTAINING PROTEIN"/>
    <property type="match status" value="1"/>
</dbReference>
<evidence type="ECO:0000259" key="1">
    <source>
        <dbReference type="Pfam" id="PF23622"/>
    </source>
</evidence>
<reference evidence="2 3" key="1">
    <citation type="journal article" date="2019" name="Sci. Rep.">
        <title>A high-quality genome of Eragrostis curvula grass provides insights into Poaceae evolution and supports new strategies to enhance forage quality.</title>
        <authorList>
            <person name="Carballo J."/>
            <person name="Santos B.A.C.M."/>
            <person name="Zappacosta D."/>
            <person name="Garbus I."/>
            <person name="Selva J.P."/>
            <person name="Gallo C.A."/>
            <person name="Diaz A."/>
            <person name="Albertini E."/>
            <person name="Caccamo M."/>
            <person name="Echenique V."/>
        </authorList>
    </citation>
    <scope>NUCLEOTIDE SEQUENCE [LARGE SCALE GENOMIC DNA]</scope>
    <source>
        <strain evidence="3">cv. Victoria</strain>
        <tissue evidence="2">Leaf</tissue>
    </source>
</reference>
<dbReference type="AlphaFoldDB" id="A0A5J9TLI7"/>
<evidence type="ECO:0000313" key="3">
    <source>
        <dbReference type="Proteomes" id="UP000324897"/>
    </source>
</evidence>
<dbReference type="Pfam" id="PF23622">
    <property type="entry name" value="LRR_At1g61320_AtMIF1"/>
    <property type="match status" value="1"/>
</dbReference>
<dbReference type="InterPro" id="IPR053772">
    <property type="entry name" value="At1g61320/At1g61330-like"/>
</dbReference>
<feature type="non-terminal residue" evidence="2">
    <location>
        <position position="1"/>
    </location>
</feature>
<feature type="domain" description="At1g61320/AtMIF1 LRR" evidence="1">
    <location>
        <begin position="39"/>
        <end position="183"/>
    </location>
</feature>
<organism evidence="2 3">
    <name type="scientific">Eragrostis curvula</name>
    <name type="common">weeping love grass</name>
    <dbReference type="NCBI Taxonomy" id="38414"/>
    <lineage>
        <taxon>Eukaryota</taxon>
        <taxon>Viridiplantae</taxon>
        <taxon>Streptophyta</taxon>
        <taxon>Embryophyta</taxon>
        <taxon>Tracheophyta</taxon>
        <taxon>Spermatophyta</taxon>
        <taxon>Magnoliopsida</taxon>
        <taxon>Liliopsida</taxon>
        <taxon>Poales</taxon>
        <taxon>Poaceae</taxon>
        <taxon>PACMAD clade</taxon>
        <taxon>Chloridoideae</taxon>
        <taxon>Eragrostideae</taxon>
        <taxon>Eragrostidinae</taxon>
        <taxon>Eragrostis</taxon>
    </lineage>
</organism>
<comment type="caution">
    <text evidence="2">The sequence shown here is derived from an EMBL/GenBank/DDBJ whole genome shotgun (WGS) entry which is preliminary data.</text>
</comment>
<evidence type="ECO:0000313" key="2">
    <source>
        <dbReference type="EMBL" id="TVU12174.1"/>
    </source>
</evidence>
<gene>
    <name evidence="2" type="ORF">EJB05_45806</name>
</gene>
<dbReference type="PANTHER" id="PTHR34145">
    <property type="entry name" value="OS02G0105600 PROTEIN"/>
    <property type="match status" value="1"/>
</dbReference>